<evidence type="ECO:0000256" key="2">
    <source>
        <dbReference type="ARBA" id="ARBA00022603"/>
    </source>
</evidence>
<dbReference type="GO" id="GO:0008276">
    <property type="term" value="F:protein methyltransferase activity"/>
    <property type="evidence" value="ECO:0007669"/>
    <property type="project" value="TreeGrafter"/>
</dbReference>
<dbReference type="PROSITE" id="PS00092">
    <property type="entry name" value="N6_MTASE"/>
    <property type="match status" value="1"/>
</dbReference>
<proteinExistence type="inferred from homology"/>
<evidence type="ECO:0000313" key="5">
    <source>
        <dbReference type="EMBL" id="KAA8906276.1"/>
    </source>
</evidence>
<evidence type="ECO:0000313" key="6">
    <source>
        <dbReference type="Proteomes" id="UP000326924"/>
    </source>
</evidence>
<dbReference type="EMBL" id="VXIS01000090">
    <property type="protein sequence ID" value="KAA8906276.1"/>
    <property type="molecule type" value="Genomic_DNA"/>
</dbReference>
<comment type="similarity">
    <text evidence="1">Belongs to the eukaryotic/archaeal PrmC-related family.</text>
</comment>
<protein>
    <submittedName>
        <fullName evidence="5">Uncharacterized protein</fullName>
    </submittedName>
</protein>
<dbReference type="Proteomes" id="UP000326924">
    <property type="component" value="Unassembled WGS sequence"/>
</dbReference>
<keyword evidence="4" id="KW-0949">S-adenosyl-L-methionine</keyword>
<comment type="caution">
    <text evidence="5">The sequence shown here is derived from an EMBL/GenBank/DDBJ whole genome shotgun (WGS) entry which is preliminary data.</text>
</comment>
<dbReference type="FunCoup" id="A0A5J5EX49">
    <property type="interactions" value="356"/>
</dbReference>
<dbReference type="Gene3D" id="3.40.50.150">
    <property type="entry name" value="Vaccinia Virus protein VP39"/>
    <property type="match status" value="1"/>
</dbReference>
<evidence type="ECO:0000256" key="4">
    <source>
        <dbReference type="ARBA" id="ARBA00022691"/>
    </source>
</evidence>
<gene>
    <name evidence="5" type="ORF">FN846DRAFT_890219</name>
</gene>
<evidence type="ECO:0000256" key="1">
    <source>
        <dbReference type="ARBA" id="ARBA00006149"/>
    </source>
</evidence>
<sequence>MLPTPDTSHINPLTTYEPSEDSYLVLDTLTSDASFLHSRFPASSPTPLILELGTGSGIISAFISSNPIALFGRKDLHLLGTDANPLACAATQKTLSLTPGPKYFLGAVTADLFSPVRKGLVDVLVFNPPYVPTPEVPRLQGEEDESSWDEESRLLALTYAGGEDGMEVTRRVLEGMGDVLSKRGIAYILLCRSNRPEIVVEELREKGWTCEKVGGSGKRGGIEKLEIWRIWKE</sequence>
<dbReference type="InParanoid" id="A0A5J5EX49"/>
<dbReference type="PANTHER" id="PTHR45875">
    <property type="entry name" value="METHYLTRANSFERASE N6AMT1"/>
    <property type="match status" value="1"/>
</dbReference>
<evidence type="ECO:0000256" key="3">
    <source>
        <dbReference type="ARBA" id="ARBA00022679"/>
    </source>
</evidence>
<dbReference type="OrthoDB" id="406152at2759"/>
<dbReference type="CDD" id="cd02440">
    <property type="entry name" value="AdoMet_MTases"/>
    <property type="match status" value="1"/>
</dbReference>
<keyword evidence="6" id="KW-1185">Reference proteome</keyword>
<dbReference type="InterPro" id="IPR029063">
    <property type="entry name" value="SAM-dependent_MTases_sf"/>
</dbReference>
<dbReference type="InterPro" id="IPR052190">
    <property type="entry name" value="Euk-Arch_PrmC-MTase"/>
</dbReference>
<dbReference type="GO" id="GO:0032259">
    <property type="term" value="P:methylation"/>
    <property type="evidence" value="ECO:0007669"/>
    <property type="project" value="UniProtKB-KW"/>
</dbReference>
<dbReference type="PANTHER" id="PTHR45875:SF1">
    <property type="entry name" value="METHYLTRANSFERASE N6AMT1"/>
    <property type="match status" value="1"/>
</dbReference>
<name>A0A5J5EX49_9PEZI</name>
<organism evidence="5 6">
    <name type="scientific">Sphaerosporella brunnea</name>
    <dbReference type="NCBI Taxonomy" id="1250544"/>
    <lineage>
        <taxon>Eukaryota</taxon>
        <taxon>Fungi</taxon>
        <taxon>Dikarya</taxon>
        <taxon>Ascomycota</taxon>
        <taxon>Pezizomycotina</taxon>
        <taxon>Pezizomycetes</taxon>
        <taxon>Pezizales</taxon>
        <taxon>Pyronemataceae</taxon>
        <taxon>Sphaerosporella</taxon>
    </lineage>
</organism>
<reference evidence="5 6" key="1">
    <citation type="submission" date="2019-09" db="EMBL/GenBank/DDBJ databases">
        <title>Draft genome of the ectomycorrhizal ascomycete Sphaerosporella brunnea.</title>
        <authorList>
            <consortium name="DOE Joint Genome Institute"/>
            <person name="Benucci G.M."/>
            <person name="Marozzi G."/>
            <person name="Antonielli L."/>
            <person name="Sanchez S."/>
            <person name="Marco P."/>
            <person name="Wang X."/>
            <person name="Falini L.B."/>
            <person name="Barry K."/>
            <person name="Haridas S."/>
            <person name="Lipzen A."/>
            <person name="Labutti K."/>
            <person name="Grigoriev I.V."/>
            <person name="Murat C."/>
            <person name="Martin F."/>
            <person name="Albertini E."/>
            <person name="Donnini D."/>
            <person name="Bonito G."/>
        </authorList>
    </citation>
    <scope>NUCLEOTIDE SEQUENCE [LARGE SCALE GENOMIC DNA]</scope>
    <source>
        <strain evidence="5 6">Sb_GMNB300</strain>
    </source>
</reference>
<dbReference type="GO" id="GO:0008757">
    <property type="term" value="F:S-adenosylmethionine-dependent methyltransferase activity"/>
    <property type="evidence" value="ECO:0007669"/>
    <property type="project" value="TreeGrafter"/>
</dbReference>
<keyword evidence="3" id="KW-0808">Transferase</keyword>
<dbReference type="InterPro" id="IPR002052">
    <property type="entry name" value="DNA_methylase_N6_adenine_CS"/>
</dbReference>
<accession>A0A5J5EX49</accession>
<keyword evidence="2" id="KW-0489">Methyltransferase</keyword>
<dbReference type="GO" id="GO:0035657">
    <property type="term" value="C:eRF1 methyltransferase complex"/>
    <property type="evidence" value="ECO:0007669"/>
    <property type="project" value="TreeGrafter"/>
</dbReference>
<dbReference type="GO" id="GO:0003676">
    <property type="term" value="F:nucleic acid binding"/>
    <property type="evidence" value="ECO:0007669"/>
    <property type="project" value="InterPro"/>
</dbReference>
<dbReference type="AlphaFoldDB" id="A0A5J5EX49"/>
<dbReference type="SUPFAM" id="SSF53335">
    <property type="entry name" value="S-adenosyl-L-methionine-dependent methyltransferases"/>
    <property type="match status" value="1"/>
</dbReference>